<evidence type="ECO:0000313" key="1">
    <source>
        <dbReference type="EMBL" id="UOE44935.1"/>
    </source>
</evidence>
<sequence>MLVRDAHLRVAGEACSGARPYQYIHRGSELVLEHDDERIAIELPDGEAVRIDNLDYGAAPRIPTACRFRIEPQGLATDVEYAASIDGHDAGTYRYRSADGDTPPLAVPPIADPGVILETGDR</sequence>
<gene>
    <name evidence="1" type="ORF">MTO99_03905</name>
</gene>
<protein>
    <submittedName>
        <fullName evidence="1">Uncharacterized protein</fullName>
    </submittedName>
</protein>
<reference evidence="1 2" key="1">
    <citation type="submission" date="2022-03" db="EMBL/GenBank/DDBJ databases">
        <title>Mucilaginibacter sp. isolated from the gut of Protaetia brevitarsis seulensis larvae.</title>
        <authorList>
            <person name="Won M."/>
            <person name="Kim S.-J."/>
            <person name="Kwon S.-W."/>
        </authorList>
    </citation>
    <scope>NUCLEOTIDE SEQUENCE [LARGE SCALE GENOMIC DNA]</scope>
    <source>
        <strain evidence="1 2">CFWR-12</strain>
    </source>
</reference>
<dbReference type="RefSeq" id="WP_243557120.1">
    <property type="nucleotide sequence ID" value="NZ_CP094528.1"/>
</dbReference>
<dbReference type="Proteomes" id="UP000832097">
    <property type="component" value="Chromosome"/>
</dbReference>
<name>A0ABY4C8D0_9MICO</name>
<accession>A0ABY4C8D0</accession>
<evidence type="ECO:0000313" key="2">
    <source>
        <dbReference type="Proteomes" id="UP000832097"/>
    </source>
</evidence>
<proteinExistence type="predicted"/>
<dbReference type="EMBL" id="CP094528">
    <property type="protein sequence ID" value="UOE44935.1"/>
    <property type="molecule type" value="Genomic_DNA"/>
</dbReference>
<organism evidence="1 2">
    <name type="scientific">Agromyces larvae</name>
    <dbReference type="NCBI Taxonomy" id="2929802"/>
    <lineage>
        <taxon>Bacteria</taxon>
        <taxon>Bacillati</taxon>
        <taxon>Actinomycetota</taxon>
        <taxon>Actinomycetes</taxon>
        <taxon>Micrococcales</taxon>
        <taxon>Microbacteriaceae</taxon>
        <taxon>Agromyces</taxon>
    </lineage>
</organism>
<keyword evidence="2" id="KW-1185">Reference proteome</keyword>